<evidence type="ECO:0000313" key="2">
    <source>
        <dbReference type="EMBL" id="CCH78936.1"/>
    </source>
</evidence>
<sequence length="89" mass="9617">MRDVATVPAQVLLETLSVLTRLTAPRLISVAAAARAVEALDVAVVGLPPRDHQRLIAELARHDIRGGATYDAASNSSRETAEPHRPMRR</sequence>
<reference evidence="2 3" key="1">
    <citation type="journal article" date="2013" name="ISME J.">
        <title>A metabolic model for members of the genus Tetrasphaera involved in enhanced biological phosphorus removal.</title>
        <authorList>
            <person name="Kristiansen R."/>
            <person name="Nguyen H.T.T."/>
            <person name="Saunders A.M."/>
            <person name="Nielsen J.L."/>
            <person name="Wimmer R."/>
            <person name="Le V.Q."/>
            <person name="McIlroy S.J."/>
            <person name="Petrovski S."/>
            <person name="Seviour R.J."/>
            <person name="Calteau A."/>
            <person name="Nielsen K.L."/>
            <person name="Nielsen P.H."/>
        </authorList>
    </citation>
    <scope>NUCLEOTIDE SEQUENCE [LARGE SCALE GENOMIC DNA]</scope>
    <source>
        <strain evidence="2 3">T1-X7</strain>
    </source>
</reference>
<keyword evidence="3" id="KW-1185">Reference proteome</keyword>
<feature type="compositionally biased region" description="Basic and acidic residues" evidence="1">
    <location>
        <begin position="79"/>
        <end position="89"/>
    </location>
</feature>
<evidence type="ECO:0000256" key="1">
    <source>
        <dbReference type="SAM" id="MobiDB-lite"/>
    </source>
</evidence>
<protein>
    <submittedName>
        <fullName evidence="2">Uncharacterized protein</fullName>
    </submittedName>
</protein>
<gene>
    <name evidence="2" type="ORF">BN12_380018</name>
</gene>
<name>A0A077LZ64_9MICO</name>
<dbReference type="EMBL" id="CAJB01000312">
    <property type="protein sequence ID" value="CCH78936.1"/>
    <property type="molecule type" value="Genomic_DNA"/>
</dbReference>
<evidence type="ECO:0000313" key="3">
    <source>
        <dbReference type="Proteomes" id="UP000035721"/>
    </source>
</evidence>
<dbReference type="Proteomes" id="UP000035721">
    <property type="component" value="Unassembled WGS sequence"/>
</dbReference>
<dbReference type="STRING" id="1194083.BN12_380018"/>
<comment type="caution">
    <text evidence="2">The sequence shown here is derived from an EMBL/GenBank/DDBJ whole genome shotgun (WGS) entry which is preliminary data.</text>
</comment>
<organism evidence="2 3">
    <name type="scientific">Nostocoides japonicum T1-X7</name>
    <dbReference type="NCBI Taxonomy" id="1194083"/>
    <lineage>
        <taxon>Bacteria</taxon>
        <taxon>Bacillati</taxon>
        <taxon>Actinomycetota</taxon>
        <taxon>Actinomycetes</taxon>
        <taxon>Micrococcales</taxon>
        <taxon>Intrasporangiaceae</taxon>
        <taxon>Nostocoides</taxon>
    </lineage>
</organism>
<dbReference type="RefSeq" id="WP_157635381.1">
    <property type="nucleotide sequence ID" value="NZ_HF570958.1"/>
</dbReference>
<proteinExistence type="predicted"/>
<dbReference type="AlphaFoldDB" id="A0A077LZ64"/>
<feature type="region of interest" description="Disordered" evidence="1">
    <location>
        <begin position="67"/>
        <end position="89"/>
    </location>
</feature>
<accession>A0A077LZ64</accession>